<dbReference type="AlphaFoldDB" id="A0A840AXC3"/>
<dbReference type="RefSeq" id="WP_246410261.1">
    <property type="nucleotide sequence ID" value="NZ_JACIDS010000007.1"/>
</dbReference>
<name>A0A840AXC3_9HYPH</name>
<protein>
    <submittedName>
        <fullName evidence="1">Uncharacterized protein</fullName>
    </submittedName>
</protein>
<comment type="caution">
    <text evidence="1">The sequence shown here is derived from an EMBL/GenBank/DDBJ whole genome shotgun (WGS) entry which is preliminary data.</text>
</comment>
<organism evidence="1 2">
    <name type="scientific">Kaistia hirudinis</name>
    <dbReference type="NCBI Taxonomy" id="1293440"/>
    <lineage>
        <taxon>Bacteria</taxon>
        <taxon>Pseudomonadati</taxon>
        <taxon>Pseudomonadota</taxon>
        <taxon>Alphaproteobacteria</taxon>
        <taxon>Hyphomicrobiales</taxon>
        <taxon>Kaistiaceae</taxon>
        <taxon>Kaistia</taxon>
    </lineage>
</organism>
<sequence>MVAFDEISSALDRLREAHYWLHQMERNYHFADQFRWSLNSFLKALKEVRPILDQELQHKEGFKAWKEPIYQTLRDNKLLVSLQKNRDVVVHQRRLRLRSSGAIGLYQGGLRFGVGLPIDPDHDSDTAILAAVAAGDPFGLMTPDEDTIPCVRRFWRLPEYEEEIVQLCSMAWLAIGGLMSEVIKWLSGEIIEFNLTCRLSDDEMMFRLYNRDALAQRLAPSMPRHFRECSMKPVS</sequence>
<keyword evidence="2" id="KW-1185">Reference proteome</keyword>
<evidence type="ECO:0000313" key="1">
    <source>
        <dbReference type="EMBL" id="MBB3933677.1"/>
    </source>
</evidence>
<accession>A0A840AXC3</accession>
<dbReference type="Proteomes" id="UP000553963">
    <property type="component" value="Unassembled WGS sequence"/>
</dbReference>
<dbReference type="EMBL" id="JACIDS010000007">
    <property type="protein sequence ID" value="MBB3933677.1"/>
    <property type="molecule type" value="Genomic_DNA"/>
</dbReference>
<evidence type="ECO:0000313" key="2">
    <source>
        <dbReference type="Proteomes" id="UP000553963"/>
    </source>
</evidence>
<proteinExistence type="predicted"/>
<reference evidence="1 2" key="1">
    <citation type="submission" date="2020-08" db="EMBL/GenBank/DDBJ databases">
        <title>Genomic Encyclopedia of Type Strains, Phase IV (KMG-IV): sequencing the most valuable type-strain genomes for metagenomic binning, comparative biology and taxonomic classification.</title>
        <authorList>
            <person name="Goeker M."/>
        </authorList>
    </citation>
    <scope>NUCLEOTIDE SEQUENCE [LARGE SCALE GENOMIC DNA]</scope>
    <source>
        <strain evidence="1 2">DSM 25966</strain>
    </source>
</reference>
<gene>
    <name evidence="1" type="ORF">GGR25_004755</name>
</gene>